<keyword evidence="3 9" id="KW-0378">Hydrolase</keyword>
<feature type="chain" id="PRO_5001793549" evidence="6">
    <location>
        <begin position="25"/>
        <end position="491"/>
    </location>
</feature>
<feature type="domain" description="Peptidase M16 N-terminal" evidence="7">
    <location>
        <begin position="46"/>
        <end position="158"/>
    </location>
</feature>
<evidence type="ECO:0000256" key="6">
    <source>
        <dbReference type="SAM" id="SignalP"/>
    </source>
</evidence>
<keyword evidence="6" id="KW-0732">Signal</keyword>
<evidence type="ECO:0000256" key="5">
    <source>
        <dbReference type="ARBA" id="ARBA00023049"/>
    </source>
</evidence>
<evidence type="ECO:0000259" key="7">
    <source>
        <dbReference type="Pfam" id="PF00675"/>
    </source>
</evidence>
<reference evidence="9 10" key="1">
    <citation type="submission" date="2014-05" db="EMBL/GenBank/DDBJ databases">
        <title>ATOL: Assembling a taxonomically balanced genome-scale reconstruction of the evolutionary history of the Enterobacteriaceae.</title>
        <authorList>
            <person name="Plunkett G.III."/>
            <person name="Neeno-Eckwall E.C."/>
            <person name="Glasner J.D."/>
            <person name="Perna N.T."/>
        </authorList>
    </citation>
    <scope>NUCLEOTIDE SEQUENCE [LARGE SCALE GENOMIC DNA]</scope>
    <source>
        <strain evidence="9 10">ATCC 33301</strain>
    </source>
</reference>
<proteinExistence type="inferred from homology"/>
<keyword evidence="2" id="KW-0645">Protease</keyword>
<dbReference type="GO" id="GO:0046872">
    <property type="term" value="F:metal ion binding"/>
    <property type="evidence" value="ECO:0007669"/>
    <property type="project" value="InterPro"/>
</dbReference>
<keyword evidence="10" id="KW-1185">Reference proteome</keyword>
<dbReference type="InterPro" id="IPR050626">
    <property type="entry name" value="Peptidase_M16"/>
</dbReference>
<dbReference type="InterPro" id="IPR011765">
    <property type="entry name" value="Pept_M16_N"/>
</dbReference>
<dbReference type="Gene3D" id="3.30.830.10">
    <property type="entry name" value="Metalloenzyme, LuxS/M16 peptidase-like"/>
    <property type="match status" value="2"/>
</dbReference>
<dbReference type="RefSeq" id="WP_051170976.1">
    <property type="nucleotide sequence ID" value="NZ_ATMJ01000079.1"/>
</dbReference>
<evidence type="ECO:0000259" key="8">
    <source>
        <dbReference type="Pfam" id="PF05193"/>
    </source>
</evidence>
<feature type="signal peptide" evidence="6">
    <location>
        <begin position="1"/>
        <end position="24"/>
    </location>
</feature>
<dbReference type="OrthoDB" id="9811314at2"/>
<keyword evidence="4" id="KW-0862">Zinc</keyword>
<feature type="domain" description="Peptidase M16 C-terminal" evidence="8">
    <location>
        <begin position="201"/>
        <end position="375"/>
    </location>
</feature>
<dbReference type="eggNOG" id="COG0612">
    <property type="taxonomic scope" value="Bacteria"/>
</dbReference>
<keyword evidence="5" id="KW-0482">Metalloprotease</keyword>
<dbReference type="SUPFAM" id="SSF63411">
    <property type="entry name" value="LuxS/MPP-like metallohydrolase"/>
    <property type="match status" value="1"/>
</dbReference>
<name>A0A085JM93_9GAMM</name>
<evidence type="ECO:0000256" key="1">
    <source>
        <dbReference type="ARBA" id="ARBA00007261"/>
    </source>
</evidence>
<sequence>MQGTKLLHWMGGIIFAATSFTLHAEALQPDPAWQQGKLKNGFGWQVLSTPQRPSDDVELRLVIENGSLNENTSQTGYSHLLTRIALVHNTAITPARQREIWQHSISKQGALPPAITSYDYTQYNLSLPVNRPDLMKDALQWLAATAGNMSIDPQIVNTAETASDPTSTWPANPSSAWWRYRLKGSVLLAHDPQVSAATPVNVPALSHFYHQWYTPDAMTLYVVGNVDSRAISEQIGKAFGSLKGRRSIPAPMAILPPLTDQAVGLADDERATDRLSLIWDMPWSPITDSQTLQQYWLEDLAREVLYWHLHPAAGDNAEPDAVFGLDCRVYYQRAQCGLNIDTSGDHLSGQLTRVANDFVTLRDKGLSQTEFDHLMTAKLAELNTLYATYARTGTDILVAQRLRSQQNSVVDISPEQYQRLRQAFLAGLTAETLNHQLHILLSQPFTMVLVQPKKEPAIQVNSLRKTFDDIVTPDLNDTTLPVVTATSAASS</sequence>
<dbReference type="Pfam" id="PF05193">
    <property type="entry name" value="Peptidase_M16_C"/>
    <property type="match status" value="1"/>
</dbReference>
<dbReference type="InterPro" id="IPR011249">
    <property type="entry name" value="Metalloenz_LuxS/M16"/>
</dbReference>
<dbReference type="EC" id="3.4.24.-" evidence="9"/>
<evidence type="ECO:0000256" key="4">
    <source>
        <dbReference type="ARBA" id="ARBA00022833"/>
    </source>
</evidence>
<dbReference type="EMBL" id="JMPR01000014">
    <property type="protein sequence ID" value="KFD21589.1"/>
    <property type="molecule type" value="Genomic_DNA"/>
</dbReference>
<accession>A0A085JM93</accession>
<dbReference type="AlphaFoldDB" id="A0A085JM93"/>
<dbReference type="Proteomes" id="UP000028602">
    <property type="component" value="Unassembled WGS sequence"/>
</dbReference>
<protein>
    <submittedName>
        <fullName evidence="9">Putative peptidase</fullName>
        <ecNumber evidence="9">3.4.24.-</ecNumber>
    </submittedName>
</protein>
<dbReference type="Pfam" id="PF00675">
    <property type="entry name" value="Peptidase_M16"/>
    <property type="match status" value="1"/>
</dbReference>
<dbReference type="GO" id="GO:0008237">
    <property type="term" value="F:metallopeptidase activity"/>
    <property type="evidence" value="ECO:0007669"/>
    <property type="project" value="UniProtKB-KW"/>
</dbReference>
<evidence type="ECO:0000256" key="2">
    <source>
        <dbReference type="ARBA" id="ARBA00022670"/>
    </source>
</evidence>
<evidence type="ECO:0000313" key="9">
    <source>
        <dbReference type="EMBL" id="KFD21589.1"/>
    </source>
</evidence>
<comment type="similarity">
    <text evidence="1">Belongs to the peptidase M16 family.</text>
</comment>
<organism evidence="9 10">
    <name type="scientific">Tatumella ptyseos ATCC 33301</name>
    <dbReference type="NCBI Taxonomy" id="1005995"/>
    <lineage>
        <taxon>Bacteria</taxon>
        <taxon>Pseudomonadati</taxon>
        <taxon>Pseudomonadota</taxon>
        <taxon>Gammaproteobacteria</taxon>
        <taxon>Enterobacterales</taxon>
        <taxon>Erwiniaceae</taxon>
        <taxon>Tatumella</taxon>
    </lineage>
</organism>
<dbReference type="PANTHER" id="PTHR43690:SF17">
    <property type="entry name" value="PROTEIN YHJJ"/>
    <property type="match status" value="1"/>
</dbReference>
<dbReference type="InterPro" id="IPR007863">
    <property type="entry name" value="Peptidase_M16_C"/>
</dbReference>
<gene>
    <name evidence="9" type="primary">pqqL</name>
    <name evidence="9" type="ORF">GTPT_0780</name>
</gene>
<dbReference type="GO" id="GO:0006508">
    <property type="term" value="P:proteolysis"/>
    <property type="evidence" value="ECO:0007669"/>
    <property type="project" value="UniProtKB-KW"/>
</dbReference>
<evidence type="ECO:0000256" key="3">
    <source>
        <dbReference type="ARBA" id="ARBA00022801"/>
    </source>
</evidence>
<comment type="caution">
    <text evidence="9">The sequence shown here is derived from an EMBL/GenBank/DDBJ whole genome shotgun (WGS) entry which is preliminary data.</text>
</comment>
<dbReference type="PANTHER" id="PTHR43690">
    <property type="entry name" value="NARDILYSIN"/>
    <property type="match status" value="1"/>
</dbReference>
<evidence type="ECO:0000313" key="10">
    <source>
        <dbReference type="Proteomes" id="UP000028602"/>
    </source>
</evidence>